<comment type="catalytic activity">
    <reaction evidence="11">
        <text>8-oxo-dGTP + H2O = 8-oxo-dGMP + diphosphate + H(+)</text>
        <dbReference type="Rhea" id="RHEA:31575"/>
        <dbReference type="ChEBI" id="CHEBI:15377"/>
        <dbReference type="ChEBI" id="CHEBI:15378"/>
        <dbReference type="ChEBI" id="CHEBI:33019"/>
        <dbReference type="ChEBI" id="CHEBI:63224"/>
        <dbReference type="ChEBI" id="CHEBI:77896"/>
    </reaction>
    <physiologicalReaction direction="left-to-right" evidence="11">
        <dbReference type="Rhea" id="RHEA:31576"/>
    </physiologicalReaction>
</comment>
<evidence type="ECO:0000256" key="6">
    <source>
        <dbReference type="ARBA" id="ARBA00022801"/>
    </source>
</evidence>
<evidence type="ECO:0000259" key="24">
    <source>
        <dbReference type="PROSITE" id="PS51462"/>
    </source>
</evidence>
<comment type="subcellular location">
    <subcellularLocation>
        <location evidence="2">Nucleus</location>
    </subcellularLocation>
</comment>
<evidence type="ECO:0000256" key="21">
    <source>
        <dbReference type="ARBA" id="ARBA00048894"/>
    </source>
</evidence>
<dbReference type="InterPro" id="IPR015797">
    <property type="entry name" value="NUDIX_hydrolase-like_dom_sf"/>
</dbReference>
<feature type="domain" description="Nudix hydrolase" evidence="24">
    <location>
        <begin position="28"/>
        <end position="171"/>
    </location>
</feature>
<dbReference type="PANTHER" id="PTHR43758">
    <property type="entry name" value="7,8-DIHYDRO-8-OXOGUANINE TRIPHOSPHATASE"/>
    <property type="match status" value="1"/>
</dbReference>
<evidence type="ECO:0000256" key="4">
    <source>
        <dbReference type="ARBA" id="ARBA00011245"/>
    </source>
</evidence>
<evidence type="ECO:0000256" key="13">
    <source>
        <dbReference type="ARBA" id="ARBA00026103"/>
    </source>
</evidence>
<dbReference type="InterPro" id="IPR003563">
    <property type="entry name" value="8ODP"/>
</dbReference>
<dbReference type="PROSITE" id="PS51462">
    <property type="entry name" value="NUDIX"/>
    <property type="match status" value="1"/>
</dbReference>
<proteinExistence type="inferred from homology"/>
<dbReference type="SUPFAM" id="SSF55811">
    <property type="entry name" value="Nudix"/>
    <property type="match status" value="1"/>
</dbReference>
<keyword evidence="5" id="KW-0479">Metal-binding</keyword>
<evidence type="ECO:0000256" key="18">
    <source>
        <dbReference type="ARBA" id="ARBA00031927"/>
    </source>
</evidence>
<evidence type="ECO:0000256" key="1">
    <source>
        <dbReference type="ARBA" id="ARBA00001946"/>
    </source>
</evidence>
<dbReference type="PRINTS" id="PR01403">
    <property type="entry name" value="8OXTPHPHTASE"/>
</dbReference>
<comment type="function">
    <text evidence="23">Oxidized purine nucleoside triphosphate hydrolase which is a prominent sanitizer of the oxidized nucleotide pool. Catalyzes the hydrolysis of 2-oxo-dATP (2-hydroxy-dATP) into 2-oxo-dAMP. Also has a significant hydrolase activity toward 2-oxo-ATP, 8-oxo-dGTP and 8-oxo-dATP. Through the hydrolysis of oxidized purine nucleoside triphosphates, prevents their incorporation into DNA and the subsequent transversions A:T to C:G and G:C to T:A. Also catalyzes the hydrolysis of methylated purine nucleoside triphosphate preventing their integration into DNA. Through this antimutagenic activity protects cells from oxidative stress.</text>
</comment>
<dbReference type="InterPro" id="IPR000086">
    <property type="entry name" value="NUDIX_hydrolase_dom"/>
</dbReference>
<comment type="subunit">
    <text evidence="4">Monomer.</text>
</comment>
<evidence type="ECO:0000256" key="10">
    <source>
        <dbReference type="ARBA" id="ARBA00024459"/>
    </source>
</evidence>
<dbReference type="Pfam" id="PF00293">
    <property type="entry name" value="NUDIX"/>
    <property type="match status" value="1"/>
</dbReference>
<keyword evidence="8" id="KW-0539">Nucleus</keyword>
<keyword evidence="7" id="KW-0460">Magnesium</keyword>
<evidence type="ECO:0000256" key="11">
    <source>
        <dbReference type="ARBA" id="ARBA00024486"/>
    </source>
</evidence>
<evidence type="ECO:0000256" key="16">
    <source>
        <dbReference type="ARBA" id="ARBA00030634"/>
    </source>
</evidence>
<dbReference type="GO" id="GO:0008828">
    <property type="term" value="F:dATP diphosphatase activity"/>
    <property type="evidence" value="ECO:0007669"/>
    <property type="project" value="UniProtKB-EC"/>
</dbReference>
<evidence type="ECO:0000256" key="3">
    <source>
        <dbReference type="ARBA" id="ARBA00005582"/>
    </source>
</evidence>
<organism evidence="25 26">
    <name type="scientific">Heliocybe sulcata</name>
    <dbReference type="NCBI Taxonomy" id="5364"/>
    <lineage>
        <taxon>Eukaryota</taxon>
        <taxon>Fungi</taxon>
        <taxon>Dikarya</taxon>
        <taxon>Basidiomycota</taxon>
        <taxon>Agaricomycotina</taxon>
        <taxon>Agaricomycetes</taxon>
        <taxon>Gloeophyllales</taxon>
        <taxon>Gloeophyllaceae</taxon>
        <taxon>Heliocybe</taxon>
    </lineage>
</organism>
<dbReference type="GO" id="GO:0008413">
    <property type="term" value="F:8-oxo-7,8-dihydroguanosine triphosphate pyrophosphatase activity"/>
    <property type="evidence" value="ECO:0007669"/>
    <property type="project" value="InterPro"/>
</dbReference>
<evidence type="ECO:0000313" key="25">
    <source>
        <dbReference type="EMBL" id="TFK49363.1"/>
    </source>
</evidence>
<dbReference type="CDD" id="cd03427">
    <property type="entry name" value="NUDIX_MTH1_Nudt1"/>
    <property type="match status" value="1"/>
</dbReference>
<evidence type="ECO:0000256" key="7">
    <source>
        <dbReference type="ARBA" id="ARBA00022842"/>
    </source>
</evidence>
<dbReference type="PROSITE" id="PS00893">
    <property type="entry name" value="NUDIX_BOX"/>
    <property type="match status" value="1"/>
</dbReference>
<evidence type="ECO:0000256" key="17">
    <source>
        <dbReference type="ARBA" id="ARBA00030682"/>
    </source>
</evidence>
<evidence type="ECO:0000256" key="20">
    <source>
        <dbReference type="ARBA" id="ARBA00048002"/>
    </source>
</evidence>
<accession>A0A5C3MWM2</accession>
<dbReference type="Proteomes" id="UP000305948">
    <property type="component" value="Unassembled WGS sequence"/>
</dbReference>
<dbReference type="PANTHER" id="PTHR43758:SF2">
    <property type="entry name" value="OXIDIZED PURINE NUCLEOSIDE TRIPHOSPHATE HYDROLASE"/>
    <property type="match status" value="1"/>
</dbReference>
<dbReference type="EC" id="3.6.1.56" evidence="13"/>
<protein>
    <recommendedName>
        <fullName evidence="14">Oxidized purine nucleoside triphosphate hydrolase</fullName>
        <ecNumber evidence="13">3.6.1.56</ecNumber>
    </recommendedName>
    <alternativeName>
        <fullName evidence="18">2-hydroxy-dATP diphosphatase</fullName>
    </alternativeName>
    <alternativeName>
        <fullName evidence="17">7,8-dihydro-8-oxoguanine triphosphatase</fullName>
    </alternativeName>
    <alternativeName>
        <fullName evidence="16">8-oxo-dGTPase</fullName>
    </alternativeName>
    <alternativeName>
        <fullName evidence="19">Methylated purine nucleoside triphosphate hydrolase</fullName>
    </alternativeName>
    <alternativeName>
        <fullName evidence="15">Nucleoside diphosphate-linked moiety X motif 1</fullName>
    </alternativeName>
</protein>
<dbReference type="Gene3D" id="3.90.79.10">
    <property type="entry name" value="Nucleoside Triphosphate Pyrophosphohydrolase"/>
    <property type="match status" value="1"/>
</dbReference>
<sequence length="197" mass="22382">MLPPGLLKTIDVIPYSEGGEGEWMSFERRKYYTNAFIVQHDKKRILLGLKKRGFGKDKYNGFGGKVEEGETSAEAAVRELQEEAGITAALEYSGTMLFFSEGADFAYHIDYYSAGTYEGTITESEEMRPEWFAIPDATVAESSALPSIPFQQMWDDDGIWFPLLLAKRKFNGRVDFRLNARGESKLTKWWFGAEAER</sequence>
<comment type="cofactor">
    <cofactor evidence="1">
        <name>Mg(2+)</name>
        <dbReference type="ChEBI" id="CHEBI:18420"/>
    </cofactor>
</comment>
<keyword evidence="6" id="KW-0378">Hydrolase</keyword>
<evidence type="ECO:0000256" key="19">
    <source>
        <dbReference type="ARBA" id="ARBA00032071"/>
    </source>
</evidence>
<evidence type="ECO:0000256" key="12">
    <source>
        <dbReference type="ARBA" id="ARBA00024596"/>
    </source>
</evidence>
<evidence type="ECO:0000313" key="26">
    <source>
        <dbReference type="Proteomes" id="UP000305948"/>
    </source>
</evidence>
<evidence type="ECO:0000256" key="8">
    <source>
        <dbReference type="ARBA" id="ARBA00023242"/>
    </source>
</evidence>
<dbReference type="STRING" id="5364.A0A5C3MWM2"/>
<gene>
    <name evidence="25" type="ORF">OE88DRAFT_1662886</name>
</gene>
<evidence type="ECO:0000256" key="9">
    <source>
        <dbReference type="ARBA" id="ARBA00024448"/>
    </source>
</evidence>
<evidence type="ECO:0000256" key="5">
    <source>
        <dbReference type="ARBA" id="ARBA00022723"/>
    </source>
</evidence>
<comment type="catalytic activity">
    <reaction evidence="12">
        <text>2-oxo-ATP + H2O = 2-oxo-AMP + diphosphate + H(+)</text>
        <dbReference type="Rhea" id="RHEA:67392"/>
        <dbReference type="ChEBI" id="CHEBI:15377"/>
        <dbReference type="ChEBI" id="CHEBI:15378"/>
        <dbReference type="ChEBI" id="CHEBI:33019"/>
        <dbReference type="ChEBI" id="CHEBI:71395"/>
        <dbReference type="ChEBI" id="CHEBI:172878"/>
    </reaction>
    <physiologicalReaction direction="left-to-right" evidence="12">
        <dbReference type="Rhea" id="RHEA:67393"/>
    </physiologicalReaction>
</comment>
<evidence type="ECO:0000256" key="2">
    <source>
        <dbReference type="ARBA" id="ARBA00004123"/>
    </source>
</evidence>
<comment type="catalytic activity">
    <reaction evidence="22">
        <text>N(6)-methyl-dATP + H2O = N(6)-methyl-dAMP + diphosphate + H(+)</text>
        <dbReference type="Rhea" id="RHEA:67604"/>
        <dbReference type="ChEBI" id="CHEBI:15377"/>
        <dbReference type="ChEBI" id="CHEBI:15378"/>
        <dbReference type="ChEBI" id="CHEBI:33019"/>
        <dbReference type="ChEBI" id="CHEBI:169976"/>
        <dbReference type="ChEBI" id="CHEBI:172872"/>
    </reaction>
    <physiologicalReaction direction="left-to-right" evidence="22">
        <dbReference type="Rhea" id="RHEA:67605"/>
    </physiologicalReaction>
</comment>
<name>A0A5C3MWM2_9AGAM</name>
<comment type="similarity">
    <text evidence="3">Belongs to the Nudix hydrolase family.</text>
</comment>
<reference evidence="25 26" key="1">
    <citation type="journal article" date="2019" name="Nat. Ecol. Evol.">
        <title>Megaphylogeny resolves global patterns of mushroom evolution.</title>
        <authorList>
            <person name="Varga T."/>
            <person name="Krizsan K."/>
            <person name="Foldi C."/>
            <person name="Dima B."/>
            <person name="Sanchez-Garcia M."/>
            <person name="Sanchez-Ramirez S."/>
            <person name="Szollosi G.J."/>
            <person name="Szarkandi J.G."/>
            <person name="Papp V."/>
            <person name="Albert L."/>
            <person name="Andreopoulos W."/>
            <person name="Angelini C."/>
            <person name="Antonin V."/>
            <person name="Barry K.W."/>
            <person name="Bougher N.L."/>
            <person name="Buchanan P."/>
            <person name="Buyck B."/>
            <person name="Bense V."/>
            <person name="Catcheside P."/>
            <person name="Chovatia M."/>
            <person name="Cooper J."/>
            <person name="Damon W."/>
            <person name="Desjardin D."/>
            <person name="Finy P."/>
            <person name="Geml J."/>
            <person name="Haridas S."/>
            <person name="Hughes K."/>
            <person name="Justo A."/>
            <person name="Karasinski D."/>
            <person name="Kautmanova I."/>
            <person name="Kiss B."/>
            <person name="Kocsube S."/>
            <person name="Kotiranta H."/>
            <person name="LaButti K.M."/>
            <person name="Lechner B.E."/>
            <person name="Liimatainen K."/>
            <person name="Lipzen A."/>
            <person name="Lukacs Z."/>
            <person name="Mihaltcheva S."/>
            <person name="Morgado L.N."/>
            <person name="Niskanen T."/>
            <person name="Noordeloos M.E."/>
            <person name="Ohm R.A."/>
            <person name="Ortiz-Santana B."/>
            <person name="Ovrebo C."/>
            <person name="Racz N."/>
            <person name="Riley R."/>
            <person name="Savchenko A."/>
            <person name="Shiryaev A."/>
            <person name="Soop K."/>
            <person name="Spirin V."/>
            <person name="Szebenyi C."/>
            <person name="Tomsovsky M."/>
            <person name="Tulloss R.E."/>
            <person name="Uehling J."/>
            <person name="Grigoriev I.V."/>
            <person name="Vagvolgyi C."/>
            <person name="Papp T."/>
            <person name="Martin F.M."/>
            <person name="Miettinen O."/>
            <person name="Hibbett D.S."/>
            <person name="Nagy L.G."/>
        </authorList>
    </citation>
    <scope>NUCLEOTIDE SEQUENCE [LARGE SCALE GENOMIC DNA]</scope>
    <source>
        <strain evidence="25 26">OMC1185</strain>
    </source>
</reference>
<comment type="catalytic activity">
    <reaction evidence="21">
        <text>O(6)-methyl-dGTP + H2O = O(6)-methyl-dGMP + diphosphate + H(+)</text>
        <dbReference type="Rhea" id="RHEA:67600"/>
        <dbReference type="ChEBI" id="CHEBI:15377"/>
        <dbReference type="ChEBI" id="CHEBI:15378"/>
        <dbReference type="ChEBI" id="CHEBI:33019"/>
        <dbReference type="ChEBI" id="CHEBI:169974"/>
        <dbReference type="ChEBI" id="CHEBI:169975"/>
    </reaction>
    <physiologicalReaction direction="left-to-right" evidence="21">
        <dbReference type="Rhea" id="RHEA:67601"/>
    </physiologicalReaction>
</comment>
<dbReference type="GO" id="GO:0046872">
    <property type="term" value="F:metal ion binding"/>
    <property type="evidence" value="ECO:0007669"/>
    <property type="project" value="UniProtKB-KW"/>
</dbReference>
<evidence type="ECO:0000256" key="22">
    <source>
        <dbReference type="ARBA" id="ARBA00049032"/>
    </source>
</evidence>
<keyword evidence="26" id="KW-1185">Reference proteome</keyword>
<dbReference type="GO" id="GO:0005634">
    <property type="term" value="C:nucleus"/>
    <property type="evidence" value="ECO:0007669"/>
    <property type="project" value="UniProtKB-SubCell"/>
</dbReference>
<comment type="catalytic activity">
    <reaction evidence="20">
        <text>N(6)-methyl-ATP + H2O = N(6)-methyl-AMP + diphosphate + H(+)</text>
        <dbReference type="Rhea" id="RHEA:67608"/>
        <dbReference type="ChEBI" id="CHEBI:15377"/>
        <dbReference type="ChEBI" id="CHEBI:15378"/>
        <dbReference type="ChEBI" id="CHEBI:33019"/>
        <dbReference type="ChEBI" id="CHEBI:144842"/>
        <dbReference type="ChEBI" id="CHEBI:172873"/>
    </reaction>
    <physiologicalReaction direction="left-to-right" evidence="20">
        <dbReference type="Rhea" id="RHEA:67609"/>
    </physiologicalReaction>
</comment>
<evidence type="ECO:0000256" key="23">
    <source>
        <dbReference type="ARBA" id="ARBA00053094"/>
    </source>
</evidence>
<comment type="catalytic activity">
    <reaction evidence="10">
        <text>2-oxo-dATP + H2O = 2-oxo-dAMP + diphosphate + H(+)</text>
        <dbReference type="Rhea" id="RHEA:31583"/>
        <dbReference type="ChEBI" id="CHEBI:15377"/>
        <dbReference type="ChEBI" id="CHEBI:15378"/>
        <dbReference type="ChEBI" id="CHEBI:33019"/>
        <dbReference type="ChEBI" id="CHEBI:63212"/>
        <dbReference type="ChEBI" id="CHEBI:77897"/>
        <dbReference type="EC" id="3.6.1.56"/>
    </reaction>
    <physiologicalReaction direction="left-to-right" evidence="10">
        <dbReference type="Rhea" id="RHEA:31584"/>
    </physiologicalReaction>
</comment>
<evidence type="ECO:0000256" key="15">
    <source>
        <dbReference type="ARBA" id="ARBA00029673"/>
    </source>
</evidence>
<dbReference type="GO" id="GO:0005737">
    <property type="term" value="C:cytoplasm"/>
    <property type="evidence" value="ECO:0007669"/>
    <property type="project" value="TreeGrafter"/>
</dbReference>
<dbReference type="AlphaFoldDB" id="A0A5C3MWM2"/>
<evidence type="ECO:0000256" key="14">
    <source>
        <dbReference type="ARBA" id="ARBA00026218"/>
    </source>
</evidence>
<dbReference type="OrthoDB" id="447842at2759"/>
<dbReference type="GO" id="GO:0042262">
    <property type="term" value="P:DNA protection"/>
    <property type="evidence" value="ECO:0007669"/>
    <property type="project" value="InterPro"/>
</dbReference>
<comment type="catalytic activity">
    <reaction evidence="9">
        <text>8-oxo-dATP + H2O = 8-oxo-dAMP + diphosphate + H(+)</text>
        <dbReference type="Rhea" id="RHEA:65396"/>
        <dbReference type="ChEBI" id="CHEBI:15377"/>
        <dbReference type="ChEBI" id="CHEBI:15378"/>
        <dbReference type="ChEBI" id="CHEBI:33019"/>
        <dbReference type="ChEBI" id="CHEBI:71361"/>
        <dbReference type="ChEBI" id="CHEBI:172871"/>
    </reaction>
    <physiologicalReaction direction="left-to-right" evidence="9">
        <dbReference type="Rhea" id="RHEA:65397"/>
    </physiologicalReaction>
</comment>
<dbReference type="EMBL" id="ML213516">
    <property type="protein sequence ID" value="TFK49363.1"/>
    <property type="molecule type" value="Genomic_DNA"/>
</dbReference>
<dbReference type="InterPro" id="IPR020084">
    <property type="entry name" value="NUDIX_hydrolase_CS"/>
</dbReference>